<sequence length="156" mass="17063">MGISLFCDGSARNNGRVGAKAGFGVHICDGNTVVHQYAAAIPGSEPQTNQRAELKALEFSIKYIADGRISGATIYTDSKYSIDVLLKWCEGWERKGWRKADGKPVLHQDIIQPMWLTWKNIRAVTSMVHVPAHTSGVDFASRGNAEADRLATSTTE</sequence>
<comment type="similarity">
    <text evidence="1">Belongs to the RNase H family.</text>
</comment>
<dbReference type="EMBL" id="MN740532">
    <property type="protein sequence ID" value="QHU31655.1"/>
    <property type="molecule type" value="Genomic_DNA"/>
</dbReference>
<dbReference type="SUPFAM" id="SSF53098">
    <property type="entry name" value="Ribonuclease H-like"/>
    <property type="match status" value="1"/>
</dbReference>
<dbReference type="InterPro" id="IPR050092">
    <property type="entry name" value="RNase_H"/>
</dbReference>
<dbReference type="AlphaFoldDB" id="A0A6C0LNS1"/>
<feature type="domain" description="RNase H type-1" evidence="2">
    <location>
        <begin position="1"/>
        <end position="156"/>
    </location>
</feature>
<dbReference type="CDD" id="cd09280">
    <property type="entry name" value="RNase_HI_eukaryote_like"/>
    <property type="match status" value="1"/>
</dbReference>
<organism evidence="3">
    <name type="scientific">viral metagenome</name>
    <dbReference type="NCBI Taxonomy" id="1070528"/>
    <lineage>
        <taxon>unclassified sequences</taxon>
        <taxon>metagenomes</taxon>
        <taxon>organismal metagenomes</taxon>
    </lineage>
</organism>
<reference evidence="3" key="1">
    <citation type="journal article" date="2020" name="Nature">
        <title>Giant virus diversity and host interactions through global metagenomics.</title>
        <authorList>
            <person name="Schulz F."/>
            <person name="Roux S."/>
            <person name="Paez-Espino D."/>
            <person name="Jungbluth S."/>
            <person name="Walsh D.A."/>
            <person name="Denef V.J."/>
            <person name="McMahon K.D."/>
            <person name="Konstantinidis K.T."/>
            <person name="Eloe-Fadrosh E.A."/>
            <person name="Kyrpides N.C."/>
            <person name="Woyke T."/>
        </authorList>
    </citation>
    <scope>NUCLEOTIDE SEQUENCE</scope>
    <source>
        <strain evidence="3">GVMAG-M-3300027963-41</strain>
    </source>
</reference>
<dbReference type="PROSITE" id="PS50879">
    <property type="entry name" value="RNASE_H_1"/>
    <property type="match status" value="1"/>
</dbReference>
<dbReference type="InterPro" id="IPR002156">
    <property type="entry name" value="RNaseH_domain"/>
</dbReference>
<accession>A0A6C0LNS1</accession>
<dbReference type="InterPro" id="IPR012337">
    <property type="entry name" value="RNaseH-like_sf"/>
</dbReference>
<dbReference type="GO" id="GO:0043137">
    <property type="term" value="P:DNA replication, removal of RNA primer"/>
    <property type="evidence" value="ECO:0007669"/>
    <property type="project" value="TreeGrafter"/>
</dbReference>
<dbReference type="GO" id="GO:0003676">
    <property type="term" value="F:nucleic acid binding"/>
    <property type="evidence" value="ECO:0007669"/>
    <property type="project" value="InterPro"/>
</dbReference>
<dbReference type="Pfam" id="PF00075">
    <property type="entry name" value="RNase_H"/>
    <property type="match status" value="1"/>
</dbReference>
<protein>
    <recommendedName>
        <fullName evidence="2">RNase H type-1 domain-containing protein</fullName>
    </recommendedName>
</protein>
<dbReference type="GO" id="GO:0004523">
    <property type="term" value="F:RNA-DNA hybrid ribonuclease activity"/>
    <property type="evidence" value="ECO:0007669"/>
    <property type="project" value="InterPro"/>
</dbReference>
<dbReference type="PANTHER" id="PTHR10642:SF25">
    <property type="entry name" value="RNASE H TYPE-1 DOMAIN-CONTAINING PROTEIN"/>
    <property type="match status" value="1"/>
</dbReference>
<name>A0A6C0LNS1_9ZZZZ</name>
<dbReference type="Gene3D" id="3.30.420.10">
    <property type="entry name" value="Ribonuclease H-like superfamily/Ribonuclease H"/>
    <property type="match status" value="1"/>
</dbReference>
<evidence type="ECO:0000256" key="1">
    <source>
        <dbReference type="ARBA" id="ARBA00005300"/>
    </source>
</evidence>
<evidence type="ECO:0000259" key="2">
    <source>
        <dbReference type="PROSITE" id="PS50879"/>
    </source>
</evidence>
<dbReference type="PANTHER" id="PTHR10642">
    <property type="entry name" value="RIBONUCLEASE H1"/>
    <property type="match status" value="1"/>
</dbReference>
<dbReference type="InterPro" id="IPR036397">
    <property type="entry name" value="RNaseH_sf"/>
</dbReference>
<proteinExistence type="inferred from homology"/>
<evidence type="ECO:0000313" key="3">
    <source>
        <dbReference type="EMBL" id="QHU31655.1"/>
    </source>
</evidence>